<proteinExistence type="predicted"/>
<reference evidence="1 2" key="1">
    <citation type="journal article" date="2017" name="PLoS Biol.">
        <title>The sea cucumber genome provides insights into morphological evolution and visceral regeneration.</title>
        <authorList>
            <person name="Zhang X."/>
            <person name="Sun L."/>
            <person name="Yuan J."/>
            <person name="Sun Y."/>
            <person name="Gao Y."/>
            <person name="Zhang L."/>
            <person name="Li S."/>
            <person name="Dai H."/>
            <person name="Hamel J.F."/>
            <person name="Liu C."/>
            <person name="Yu Y."/>
            <person name="Liu S."/>
            <person name="Lin W."/>
            <person name="Guo K."/>
            <person name="Jin S."/>
            <person name="Xu P."/>
            <person name="Storey K.B."/>
            <person name="Huan P."/>
            <person name="Zhang T."/>
            <person name="Zhou Y."/>
            <person name="Zhang J."/>
            <person name="Lin C."/>
            <person name="Li X."/>
            <person name="Xing L."/>
            <person name="Huo D."/>
            <person name="Sun M."/>
            <person name="Wang L."/>
            <person name="Mercier A."/>
            <person name="Li F."/>
            <person name="Yang H."/>
            <person name="Xiang J."/>
        </authorList>
    </citation>
    <scope>NUCLEOTIDE SEQUENCE [LARGE SCALE GENOMIC DNA]</scope>
    <source>
        <strain evidence="1">Shaxun</strain>
        <tissue evidence="1">Muscle</tissue>
    </source>
</reference>
<comment type="caution">
    <text evidence="1">The sequence shown here is derived from an EMBL/GenBank/DDBJ whole genome shotgun (WGS) entry which is preliminary data.</text>
</comment>
<feature type="non-terminal residue" evidence="1">
    <location>
        <position position="1"/>
    </location>
</feature>
<dbReference type="AlphaFoldDB" id="A0A2G8JFP4"/>
<organism evidence="1 2">
    <name type="scientific">Stichopus japonicus</name>
    <name type="common">Sea cucumber</name>
    <dbReference type="NCBI Taxonomy" id="307972"/>
    <lineage>
        <taxon>Eukaryota</taxon>
        <taxon>Metazoa</taxon>
        <taxon>Echinodermata</taxon>
        <taxon>Eleutherozoa</taxon>
        <taxon>Echinozoa</taxon>
        <taxon>Holothuroidea</taxon>
        <taxon>Aspidochirotacea</taxon>
        <taxon>Aspidochirotida</taxon>
        <taxon>Stichopodidae</taxon>
        <taxon>Apostichopus</taxon>
    </lineage>
</organism>
<evidence type="ECO:0000313" key="1">
    <source>
        <dbReference type="EMBL" id="PIK34562.1"/>
    </source>
</evidence>
<name>A0A2G8JFP4_STIJA</name>
<dbReference type="InterPro" id="IPR029021">
    <property type="entry name" value="Prot-tyrosine_phosphatase-like"/>
</dbReference>
<keyword evidence="2" id="KW-1185">Reference proteome</keyword>
<dbReference type="OrthoDB" id="253091at2759"/>
<sequence length="85" mass="9484">LWHRSPALDKSLLKKLGITHILNAAQGKKCMHVDTDAQIITSTVSEYLTHDVAHGIHNNGKNPDYPVPSSLEALKRVNAHKLLRR</sequence>
<dbReference type="Gene3D" id="3.90.190.10">
    <property type="entry name" value="Protein tyrosine phosphatase superfamily"/>
    <property type="match status" value="1"/>
</dbReference>
<dbReference type="Proteomes" id="UP000230750">
    <property type="component" value="Unassembled WGS sequence"/>
</dbReference>
<protein>
    <submittedName>
        <fullName evidence="1">Uncharacterized protein</fullName>
    </submittedName>
</protein>
<gene>
    <name evidence="1" type="ORF">BSL78_28613</name>
</gene>
<accession>A0A2G8JFP4</accession>
<evidence type="ECO:0000313" key="2">
    <source>
        <dbReference type="Proteomes" id="UP000230750"/>
    </source>
</evidence>
<dbReference type="EMBL" id="MRZV01002137">
    <property type="protein sequence ID" value="PIK34562.1"/>
    <property type="molecule type" value="Genomic_DNA"/>
</dbReference>